<dbReference type="Gene3D" id="1.10.150.240">
    <property type="entry name" value="Putative phosphatase, domain 2"/>
    <property type="match status" value="1"/>
</dbReference>
<evidence type="ECO:0000256" key="3">
    <source>
        <dbReference type="ARBA" id="ARBA00022842"/>
    </source>
</evidence>
<dbReference type="NCBIfam" id="TIGR01549">
    <property type="entry name" value="HAD-SF-IA-v1"/>
    <property type="match status" value="1"/>
</dbReference>
<evidence type="ECO:0000256" key="1">
    <source>
        <dbReference type="ARBA" id="ARBA00022723"/>
    </source>
</evidence>
<dbReference type="SFLD" id="SFLDS00003">
    <property type="entry name" value="Haloacid_Dehalogenase"/>
    <property type="match status" value="1"/>
</dbReference>
<dbReference type="Pfam" id="PF13419">
    <property type="entry name" value="HAD_2"/>
    <property type="match status" value="1"/>
</dbReference>
<comment type="caution">
    <text evidence="5">The sequence shown here is derived from an EMBL/GenBank/DDBJ whole genome shotgun (WGS) entry which is preliminary data.</text>
</comment>
<protein>
    <submittedName>
        <fullName evidence="5">HAD-IA family hydrolase</fullName>
    </submittedName>
</protein>
<dbReference type="InterPro" id="IPR023214">
    <property type="entry name" value="HAD_sf"/>
</dbReference>
<reference evidence="5 6" key="1">
    <citation type="submission" date="2020-08" db="EMBL/GenBank/DDBJ databases">
        <title>Novel species isolated from subtropical streams in China.</title>
        <authorList>
            <person name="Lu H."/>
        </authorList>
    </citation>
    <scope>NUCLEOTIDE SEQUENCE [LARGE SCALE GENOMIC DNA]</scope>
    <source>
        <strain evidence="5 6">CCTCC AB 2015119</strain>
    </source>
</reference>
<keyword evidence="3" id="KW-0460">Magnesium</keyword>
<organism evidence="5 6">
    <name type="scientific">Undibacterium aquatile</name>
    <dbReference type="NCBI Taxonomy" id="1537398"/>
    <lineage>
        <taxon>Bacteria</taxon>
        <taxon>Pseudomonadati</taxon>
        <taxon>Pseudomonadota</taxon>
        <taxon>Betaproteobacteria</taxon>
        <taxon>Burkholderiales</taxon>
        <taxon>Oxalobacteraceae</taxon>
        <taxon>Undibacterium</taxon>
    </lineage>
</organism>
<keyword evidence="1" id="KW-0479">Metal-binding</keyword>
<evidence type="ECO:0000256" key="2">
    <source>
        <dbReference type="ARBA" id="ARBA00022801"/>
    </source>
</evidence>
<keyword evidence="6" id="KW-1185">Reference proteome</keyword>
<proteinExistence type="predicted"/>
<keyword evidence="4" id="KW-0119">Carbohydrate metabolism</keyword>
<evidence type="ECO:0000313" key="5">
    <source>
        <dbReference type="EMBL" id="MBC3811820.1"/>
    </source>
</evidence>
<dbReference type="Proteomes" id="UP000637632">
    <property type="component" value="Unassembled WGS sequence"/>
</dbReference>
<accession>A0ABR6XFZ4</accession>
<dbReference type="InterPro" id="IPR041492">
    <property type="entry name" value="HAD_2"/>
</dbReference>
<evidence type="ECO:0000256" key="4">
    <source>
        <dbReference type="ARBA" id="ARBA00023277"/>
    </source>
</evidence>
<dbReference type="InterPro" id="IPR050155">
    <property type="entry name" value="HAD-like_hydrolase_sf"/>
</dbReference>
<evidence type="ECO:0000313" key="6">
    <source>
        <dbReference type="Proteomes" id="UP000637632"/>
    </source>
</evidence>
<dbReference type="PANTHER" id="PTHR43434:SF23">
    <property type="entry name" value="PHOSPHOGLYCOLATE PHOSPHATASE"/>
    <property type="match status" value="1"/>
</dbReference>
<dbReference type="EMBL" id="JACOFT010000003">
    <property type="protein sequence ID" value="MBC3811820.1"/>
    <property type="molecule type" value="Genomic_DNA"/>
</dbReference>
<dbReference type="InterPro" id="IPR023198">
    <property type="entry name" value="PGP-like_dom2"/>
</dbReference>
<dbReference type="SFLD" id="SFLDG01129">
    <property type="entry name" value="C1.5:_HAD__Beta-PGM__Phosphata"/>
    <property type="match status" value="1"/>
</dbReference>
<name>A0ABR6XFZ4_9BURK</name>
<dbReference type="GO" id="GO:0016787">
    <property type="term" value="F:hydrolase activity"/>
    <property type="evidence" value="ECO:0007669"/>
    <property type="project" value="UniProtKB-KW"/>
</dbReference>
<keyword evidence="2 5" id="KW-0378">Hydrolase</keyword>
<dbReference type="Gene3D" id="3.40.50.1000">
    <property type="entry name" value="HAD superfamily/HAD-like"/>
    <property type="match status" value="1"/>
</dbReference>
<sequence>MYKRTPSSVCTFTNSPMHNPQAILFDLDGTLADTAPDLAAAINAMRVRRSLAPVHYLSLRPFASAGARGLLAAGFNITPEDANYESMRIEFLNQYECAMAVHSRLFEHVTTLLHGLNALSLTWGIVTNKATRFTKPLISLLDLQEARCVISGDTTPHAKPHPAPLLEGARRLGIRSEHCWYIGDDLRDIQAAEAAGMTSIAAAWGYCGATEPKQWKADAIIDSPLELLELIRAKHLQVIPS</sequence>
<dbReference type="InterPro" id="IPR006439">
    <property type="entry name" value="HAD-SF_hydro_IA"/>
</dbReference>
<dbReference type="PANTHER" id="PTHR43434">
    <property type="entry name" value="PHOSPHOGLYCOLATE PHOSPHATASE"/>
    <property type="match status" value="1"/>
</dbReference>
<dbReference type="InterPro" id="IPR036412">
    <property type="entry name" value="HAD-like_sf"/>
</dbReference>
<gene>
    <name evidence="5" type="ORF">H8K26_10240</name>
</gene>
<dbReference type="SUPFAM" id="SSF56784">
    <property type="entry name" value="HAD-like"/>
    <property type="match status" value="1"/>
</dbReference>